<dbReference type="Gene3D" id="3.10.450.40">
    <property type="match status" value="1"/>
</dbReference>
<protein>
    <submittedName>
        <fullName evidence="3">Peptidase YpeB-like protein</fullName>
    </submittedName>
</protein>
<dbReference type="InterPro" id="IPR025711">
    <property type="entry name" value="PepSY"/>
</dbReference>
<evidence type="ECO:0000256" key="1">
    <source>
        <dbReference type="SAM" id="SignalP"/>
    </source>
</evidence>
<dbReference type="EMBL" id="PZZW01000004">
    <property type="protein sequence ID" value="PTM78490.1"/>
    <property type="molecule type" value="Genomic_DNA"/>
</dbReference>
<organism evidence="3 4">
    <name type="scientific">Cereibacter johrii</name>
    <dbReference type="NCBI Taxonomy" id="445629"/>
    <lineage>
        <taxon>Bacteria</taxon>
        <taxon>Pseudomonadati</taxon>
        <taxon>Pseudomonadota</taxon>
        <taxon>Alphaproteobacteria</taxon>
        <taxon>Rhodobacterales</taxon>
        <taxon>Paracoccaceae</taxon>
        <taxon>Cereibacter</taxon>
    </lineage>
</organism>
<keyword evidence="1" id="KW-0732">Signal</keyword>
<feature type="domain" description="PepSY" evidence="2">
    <location>
        <begin position="56"/>
        <end position="100"/>
    </location>
</feature>
<evidence type="ECO:0000259" key="2">
    <source>
        <dbReference type="Pfam" id="PF03413"/>
    </source>
</evidence>
<dbReference type="Proteomes" id="UP000240800">
    <property type="component" value="Unassembled WGS sequence"/>
</dbReference>
<name>A0ABX5JCE4_9RHOB</name>
<accession>A0ABX5JCE4</accession>
<proteinExistence type="predicted"/>
<reference evidence="3 4" key="1">
    <citation type="submission" date="2018-04" db="EMBL/GenBank/DDBJ databases">
        <title>Genomic Encyclopedia of Type Strains, Phase III (KMG-III): the genomes of soil and plant-associated and newly described type strains.</title>
        <authorList>
            <person name="Whitman W."/>
        </authorList>
    </citation>
    <scope>NUCLEOTIDE SEQUENCE [LARGE SCALE GENOMIC DNA]</scope>
    <source>
        <strain evidence="3 4">JA192</strain>
    </source>
</reference>
<evidence type="ECO:0000313" key="3">
    <source>
        <dbReference type="EMBL" id="PTM78490.1"/>
    </source>
</evidence>
<sequence>MRLLLLIPFLLLPSAAGSQDRAVAPLPDHEAARRGVERGEMVPLGRLMPRIEREFGRVLEVELEEADDGRTVYEFEILRADGRLIEVDVDVVTGLVVEVEDEEDDDDDDDGIE</sequence>
<dbReference type="Pfam" id="PF03413">
    <property type="entry name" value="PepSY"/>
    <property type="match status" value="1"/>
</dbReference>
<evidence type="ECO:0000313" key="4">
    <source>
        <dbReference type="Proteomes" id="UP000240800"/>
    </source>
</evidence>
<dbReference type="RefSeq" id="WP_069330954.1">
    <property type="nucleotide sequence ID" value="NZ_MABH01000070.1"/>
</dbReference>
<gene>
    <name evidence="3" type="ORF">C8J29_104451</name>
</gene>
<comment type="caution">
    <text evidence="3">The sequence shown here is derived from an EMBL/GenBank/DDBJ whole genome shotgun (WGS) entry which is preliminary data.</text>
</comment>
<keyword evidence="4" id="KW-1185">Reference proteome</keyword>
<feature type="signal peptide" evidence="1">
    <location>
        <begin position="1"/>
        <end position="18"/>
    </location>
</feature>
<feature type="chain" id="PRO_5045383209" evidence="1">
    <location>
        <begin position="19"/>
        <end position="113"/>
    </location>
</feature>